<dbReference type="EMBL" id="UGQW01000002">
    <property type="protein sequence ID" value="STZ67219.1"/>
    <property type="molecule type" value="Genomic_DNA"/>
</dbReference>
<dbReference type="Pfam" id="PF09951">
    <property type="entry name" value="Imm33"/>
    <property type="match status" value="1"/>
</dbReference>
<reference evidence="2 3" key="1">
    <citation type="submission" date="2018-06" db="EMBL/GenBank/DDBJ databases">
        <authorList>
            <consortium name="Pathogen Informatics"/>
            <person name="Doyle S."/>
        </authorList>
    </citation>
    <scope>NUCLEOTIDE SEQUENCE [LARGE SCALE GENOMIC DNA]</scope>
    <source>
        <strain evidence="2 3">NCTC10660</strain>
    </source>
</reference>
<evidence type="ECO:0000259" key="1">
    <source>
        <dbReference type="Pfam" id="PF09951"/>
    </source>
</evidence>
<dbReference type="AlphaFoldDB" id="A0A378TW38"/>
<evidence type="ECO:0000313" key="2">
    <source>
        <dbReference type="EMBL" id="STZ67219.1"/>
    </source>
</evidence>
<proteinExistence type="predicted"/>
<gene>
    <name evidence="2" type="ORF">NCTC10660_00693</name>
</gene>
<dbReference type="RefSeq" id="WP_049250149.1">
    <property type="nucleotide sequence ID" value="NZ_CP031252.1"/>
</dbReference>
<name>A0A378TW38_NEIEL</name>
<accession>A0A378TW38</accession>
<evidence type="ECO:0000313" key="3">
    <source>
        <dbReference type="Proteomes" id="UP000254927"/>
    </source>
</evidence>
<dbReference type="InterPro" id="IPR018689">
    <property type="entry name" value="Imm33_dom"/>
</dbReference>
<dbReference type="GeneID" id="93351694"/>
<feature type="domain" description="Immunity protein Imm33" evidence="1">
    <location>
        <begin position="34"/>
        <end position="115"/>
    </location>
</feature>
<organism evidence="2 3">
    <name type="scientific">Neisseria elongata</name>
    <dbReference type="NCBI Taxonomy" id="495"/>
    <lineage>
        <taxon>Bacteria</taxon>
        <taxon>Pseudomonadati</taxon>
        <taxon>Pseudomonadota</taxon>
        <taxon>Betaproteobacteria</taxon>
        <taxon>Neisseriales</taxon>
        <taxon>Neisseriaceae</taxon>
        <taxon>Neisseria</taxon>
    </lineage>
</organism>
<sequence>MSQRGSDVSNIFDYDAFPEDDLLVKDTPVGWYAIVSHKIVEEGLPIKFMYREHQGDLPFDSGWRVFSGTEDDEYSNNPENFTFHSLTRLTHYQADVGELFWADIGSVFEKKEGEDCFSPVTDWSPLDFEE</sequence>
<dbReference type="Proteomes" id="UP000254927">
    <property type="component" value="Unassembled WGS sequence"/>
</dbReference>
<protein>
    <submittedName>
        <fullName evidence="2">Protein of uncharacterized function (DUF2185)</fullName>
    </submittedName>
</protein>